<dbReference type="EMBL" id="CP093310">
    <property type="protein sequence ID" value="UNK06462.2"/>
    <property type="molecule type" value="Genomic_DNA"/>
</dbReference>
<dbReference type="Proteomes" id="UP000829560">
    <property type="component" value="Chromosome"/>
</dbReference>
<evidence type="ECO:0000313" key="2">
    <source>
        <dbReference type="Proteomes" id="UP000829560"/>
    </source>
</evidence>
<evidence type="ECO:0008006" key="3">
    <source>
        <dbReference type="Google" id="ProtNLM"/>
    </source>
</evidence>
<evidence type="ECO:0000313" key="1">
    <source>
        <dbReference type="EMBL" id="UNK06462.2"/>
    </source>
</evidence>
<gene>
    <name evidence="1" type="ORF">MN210_08185</name>
</gene>
<reference evidence="1" key="1">
    <citation type="submission" date="2024-03" db="EMBL/GenBank/DDBJ databases">
        <title>Psychrobacter raelis sp. nov. isolated from a dog with peritonitis.</title>
        <authorList>
            <person name="Schiavone A."/>
            <person name="Manzulli V."/>
            <person name="Camarda A."/>
            <person name="Cafiero M.A."/>
            <person name="Vasco I."/>
            <person name="Marino L."/>
            <person name="Pennuzzi G."/>
            <person name="Serrecchia L."/>
            <person name="Galante D."/>
            <person name="Pugliese N."/>
        </authorList>
    </citation>
    <scope>NUCLEOTIDE SEQUENCE</scope>
    <source>
        <strain evidence="1">PraFG1</strain>
    </source>
</reference>
<protein>
    <recommendedName>
        <fullName evidence="3">Defence against restriction A N-terminal domain-containing protein</fullName>
    </recommendedName>
</protein>
<dbReference type="AlphaFoldDB" id="A0AAT9PHI8"/>
<name>A0AAT9PHI8_9GAMM</name>
<proteinExistence type="predicted"/>
<dbReference type="KEGG" id="prae:MN210_08185"/>
<accession>A0AAT9PHI8</accession>
<keyword evidence="2" id="KW-1185">Reference proteome</keyword>
<organism evidence="1 2">
    <name type="scientific">Psychrobacter raelei</name>
    <dbReference type="NCBI Taxonomy" id="2565531"/>
    <lineage>
        <taxon>Bacteria</taxon>
        <taxon>Pseudomonadati</taxon>
        <taxon>Pseudomonadota</taxon>
        <taxon>Gammaproteobacteria</taxon>
        <taxon>Moraxellales</taxon>
        <taxon>Moraxellaceae</taxon>
        <taxon>Psychrobacter</taxon>
    </lineage>
</organism>
<sequence length="179" mass="19859">MKLSEITEKTSLVSDFVKRLAKTARQQVVVVDVLRVSRVSGASARPIHIALDGGQVVKLYIREAPESDQPDGLDIFRIDINSKTQPTTGDFDNSYKPSFNASVDEIAKLINQGQKAFSARRARAQVTRTKRNRAPANKAQTLKSLLEESVELDKVIAVKTKEKQDLEAQLEKVKQQNAA</sequence>
<dbReference type="RefSeq" id="WP_338412805.1">
    <property type="nucleotide sequence ID" value="NZ_CP093310.2"/>
</dbReference>